<dbReference type="InterPro" id="IPR052024">
    <property type="entry name" value="Methanogen_methyltrans"/>
</dbReference>
<dbReference type="Gene3D" id="3.20.20.210">
    <property type="match status" value="1"/>
</dbReference>
<dbReference type="AlphaFoldDB" id="B8FW54"/>
<dbReference type="GO" id="GO:0006779">
    <property type="term" value="P:porphyrin-containing compound biosynthetic process"/>
    <property type="evidence" value="ECO:0007669"/>
    <property type="project" value="InterPro"/>
</dbReference>
<dbReference type="HOGENOM" id="CLU_054162_0_0_9"/>
<evidence type="ECO:0000259" key="1">
    <source>
        <dbReference type="Pfam" id="PF01208"/>
    </source>
</evidence>
<feature type="domain" description="Uroporphyrinogen decarboxylase (URO-D)" evidence="1">
    <location>
        <begin position="166"/>
        <end position="369"/>
    </location>
</feature>
<reference evidence="2 3" key="1">
    <citation type="journal article" date="2012" name="BMC Microbiol.">
        <title>Genome sequence of Desulfitobacterium hafniense DCB-2, a Gram-positive anaerobe capable of dehalogenation and metal reduction.</title>
        <authorList>
            <person name="Kim S.H."/>
            <person name="Harzman C."/>
            <person name="Davis J.K."/>
            <person name="Hutcheson R."/>
            <person name="Broderick J.B."/>
            <person name="Marsh T.L."/>
            <person name="Tiedje J.M."/>
        </authorList>
    </citation>
    <scope>NUCLEOTIDE SEQUENCE [LARGE SCALE GENOMIC DNA]</scope>
    <source>
        <strain evidence="3">DSM 10664 / DCB-2</strain>
    </source>
</reference>
<dbReference type="PANTHER" id="PTHR47099:SF1">
    <property type="entry name" value="METHYLCOBAMIDE:COM METHYLTRANSFERASE MTBA"/>
    <property type="match status" value="1"/>
</dbReference>
<evidence type="ECO:0000313" key="2">
    <source>
        <dbReference type="EMBL" id="ACL20666.1"/>
    </source>
</evidence>
<dbReference type="KEGG" id="dhd:Dhaf_2640"/>
<dbReference type="SUPFAM" id="SSF51726">
    <property type="entry name" value="UROD/MetE-like"/>
    <property type="match status" value="1"/>
</dbReference>
<accession>B8FW54</accession>
<name>B8FW54_DESHD</name>
<evidence type="ECO:0000313" key="3">
    <source>
        <dbReference type="Proteomes" id="UP000007726"/>
    </source>
</evidence>
<sequence>MNHRERVLAVLNKKLPDRIPMDLCESASFINDPAYFALKNYFNIEGEVEPFRRNFTANYYDPRVLQALDIDFRHVWLKTPTGYQNTMYDDGTFSDEWGVVYRLLGNERAIVKYPLLNADESDLDNYPWLDPYAPGRAEGLAKRAHDLLQNTDYAIAAHAAHNYGFFDTAWIMRGFDNFLVDLMINKPFAKRLLGKILDIFLGLHEVYLNAVGPYIHMIAFCEDYGMQNAPFISPELYKEMLQPYHKELFAFIKKKAPQAKIMFHSCGAVYPLIPLLIEAGIDVLNPIQHTANGMDPLKIKQEFGSEVIFHGGIDVQHALAGSIEGAEKEVKNMIDTLGENGGYIVAPANVVSGETPPENIASLYRTAANYGRYDLK</sequence>
<dbReference type="Pfam" id="PF01208">
    <property type="entry name" value="URO-D"/>
    <property type="match status" value="1"/>
</dbReference>
<dbReference type="PANTHER" id="PTHR47099">
    <property type="entry name" value="METHYLCOBAMIDE:COM METHYLTRANSFERASE MTBA"/>
    <property type="match status" value="1"/>
</dbReference>
<gene>
    <name evidence="2" type="ordered locus">Dhaf_2640</name>
</gene>
<dbReference type="InterPro" id="IPR038071">
    <property type="entry name" value="UROD/MetE-like_sf"/>
</dbReference>
<dbReference type="EMBL" id="CP001336">
    <property type="protein sequence ID" value="ACL20666.1"/>
    <property type="molecule type" value="Genomic_DNA"/>
</dbReference>
<dbReference type="RefSeq" id="WP_015944138.1">
    <property type="nucleotide sequence ID" value="NC_011830.1"/>
</dbReference>
<protein>
    <submittedName>
        <fullName evidence="2">Uroporphyrinogen-III decarboxylase-like protein</fullName>
    </submittedName>
</protein>
<proteinExistence type="predicted"/>
<dbReference type="Proteomes" id="UP000007726">
    <property type="component" value="Chromosome"/>
</dbReference>
<dbReference type="InterPro" id="IPR000257">
    <property type="entry name" value="Uroporphyrinogen_deCOase"/>
</dbReference>
<dbReference type="GO" id="GO:0004853">
    <property type="term" value="F:uroporphyrinogen decarboxylase activity"/>
    <property type="evidence" value="ECO:0007669"/>
    <property type="project" value="InterPro"/>
</dbReference>
<organism evidence="2 3">
    <name type="scientific">Desulfitobacterium hafniense (strain DSM 10664 / DCB-2)</name>
    <dbReference type="NCBI Taxonomy" id="272564"/>
    <lineage>
        <taxon>Bacteria</taxon>
        <taxon>Bacillati</taxon>
        <taxon>Bacillota</taxon>
        <taxon>Clostridia</taxon>
        <taxon>Eubacteriales</taxon>
        <taxon>Desulfitobacteriaceae</taxon>
        <taxon>Desulfitobacterium</taxon>
    </lineage>
</organism>